<accession>A0A430AQR9</accession>
<evidence type="ECO:0000313" key="9">
    <source>
        <dbReference type="EMBL" id="RSU10247.1"/>
    </source>
</evidence>
<keyword evidence="2 7" id="KW-0678">Repressor</keyword>
<keyword evidence="4 7" id="KW-0520">NAD</keyword>
<dbReference type="OrthoDB" id="9784760at2"/>
<keyword evidence="3 7" id="KW-0805">Transcription regulation</keyword>
<comment type="subunit">
    <text evidence="7">Homodimer.</text>
</comment>
<dbReference type="InterPro" id="IPR058203">
    <property type="entry name" value="Rex_bacilli-type"/>
</dbReference>
<dbReference type="PANTHER" id="PTHR35786">
    <property type="entry name" value="REDOX-SENSING TRANSCRIPTIONAL REPRESSOR REX"/>
    <property type="match status" value="1"/>
</dbReference>
<keyword evidence="5 7" id="KW-0238">DNA-binding</keyword>
<comment type="function">
    <text evidence="7">Modulates transcription in response to changes in cellular NADH/NAD(+) redox state.</text>
</comment>
<dbReference type="InterPro" id="IPR009718">
    <property type="entry name" value="Rex_DNA-bd_C_dom"/>
</dbReference>
<dbReference type="GO" id="GO:0051775">
    <property type="term" value="P:response to redox state"/>
    <property type="evidence" value="ECO:0007669"/>
    <property type="project" value="InterPro"/>
</dbReference>
<evidence type="ECO:0000256" key="2">
    <source>
        <dbReference type="ARBA" id="ARBA00022491"/>
    </source>
</evidence>
<dbReference type="GO" id="GO:0003700">
    <property type="term" value="F:DNA-binding transcription factor activity"/>
    <property type="evidence" value="ECO:0007669"/>
    <property type="project" value="UniProtKB-UniRule"/>
</dbReference>
<comment type="caution">
    <text evidence="9">The sequence shown here is derived from an EMBL/GenBank/DDBJ whole genome shotgun (WGS) entry which is preliminary data.</text>
</comment>
<dbReference type="NCBIfam" id="NF003989">
    <property type="entry name" value="PRK05472.1-3"/>
    <property type="match status" value="1"/>
</dbReference>
<evidence type="ECO:0000313" key="10">
    <source>
        <dbReference type="Proteomes" id="UP000286773"/>
    </source>
</evidence>
<dbReference type="RefSeq" id="WP_126814343.1">
    <property type="nucleotide sequence ID" value="NZ_NGKC01000013.1"/>
</dbReference>
<dbReference type="InterPro" id="IPR036291">
    <property type="entry name" value="NAD(P)-bd_dom_sf"/>
</dbReference>
<feature type="DNA-binding region" description="H-T-H motif" evidence="7">
    <location>
        <begin position="18"/>
        <end position="57"/>
    </location>
</feature>
<dbReference type="HAMAP" id="MF_01131">
    <property type="entry name" value="Rex"/>
    <property type="match status" value="1"/>
</dbReference>
<dbReference type="InterPro" id="IPR003781">
    <property type="entry name" value="CoA-bd"/>
</dbReference>
<dbReference type="InterPro" id="IPR022876">
    <property type="entry name" value="Tscrpt_rep_Rex"/>
</dbReference>
<proteinExistence type="inferred from homology"/>
<evidence type="ECO:0000256" key="6">
    <source>
        <dbReference type="ARBA" id="ARBA00023163"/>
    </source>
</evidence>
<dbReference type="InterPro" id="IPR036388">
    <property type="entry name" value="WH-like_DNA-bd_sf"/>
</dbReference>
<evidence type="ECO:0000256" key="7">
    <source>
        <dbReference type="HAMAP-Rule" id="MF_01131"/>
    </source>
</evidence>
<dbReference type="GO" id="GO:0003677">
    <property type="term" value="F:DNA binding"/>
    <property type="evidence" value="ECO:0007669"/>
    <property type="project" value="UniProtKB-UniRule"/>
</dbReference>
<dbReference type="GO" id="GO:0045892">
    <property type="term" value="P:negative regulation of DNA-templated transcription"/>
    <property type="evidence" value="ECO:0007669"/>
    <property type="project" value="InterPro"/>
</dbReference>
<reference evidence="9 10" key="1">
    <citation type="submission" date="2017-05" db="EMBL/GenBank/DDBJ databases">
        <title>Vagococcus spp. assemblies.</title>
        <authorList>
            <person name="Gulvik C.A."/>
        </authorList>
    </citation>
    <scope>NUCLEOTIDE SEQUENCE [LARGE SCALE GENOMIC DNA]</scope>
    <source>
        <strain evidence="9 10">LMG 24798</strain>
    </source>
</reference>
<keyword evidence="1 7" id="KW-0963">Cytoplasm</keyword>
<evidence type="ECO:0000256" key="3">
    <source>
        <dbReference type="ARBA" id="ARBA00023015"/>
    </source>
</evidence>
<sequence>MEKKSRTIPKATAKRIPLYYRYLKSLEKSGVNRIKSKDFSQMIQIPSATIRRDFSNFGELGRSGYGYDVSYLIEVFSSILNTEIEKRIALVGVGNLGKALINNNFRKNKNLNIVAAFDVDPEVIGTKVNECKVQDISELEQTIKKEQITTAIMTVPSERAQPVADILVKAGVTAILNFAPRRLKIPKSVQVQYIDLTTELQTLIYFDENHNMIETLR</sequence>
<comment type="subcellular location">
    <subcellularLocation>
        <location evidence="7">Cytoplasm</location>
    </subcellularLocation>
</comment>
<dbReference type="InterPro" id="IPR036390">
    <property type="entry name" value="WH_DNA-bd_sf"/>
</dbReference>
<organism evidence="9 10">
    <name type="scientific">Vagococcus acidifermentans</name>
    <dbReference type="NCBI Taxonomy" id="564710"/>
    <lineage>
        <taxon>Bacteria</taxon>
        <taxon>Bacillati</taxon>
        <taxon>Bacillota</taxon>
        <taxon>Bacilli</taxon>
        <taxon>Lactobacillales</taxon>
        <taxon>Enterococcaceae</taxon>
        <taxon>Vagococcus</taxon>
    </lineage>
</organism>
<dbReference type="PANTHER" id="PTHR35786:SF1">
    <property type="entry name" value="REDOX-SENSING TRANSCRIPTIONAL REPRESSOR REX 1"/>
    <property type="match status" value="1"/>
</dbReference>
<protein>
    <recommendedName>
        <fullName evidence="7">Redox-sensing transcriptional repressor Rex</fullName>
    </recommendedName>
</protein>
<dbReference type="SMART" id="SM00881">
    <property type="entry name" value="CoA_binding"/>
    <property type="match status" value="1"/>
</dbReference>
<feature type="binding site" evidence="7">
    <location>
        <begin position="92"/>
        <end position="97"/>
    </location>
    <ligand>
        <name>NAD(+)</name>
        <dbReference type="ChEBI" id="CHEBI:57540"/>
    </ligand>
</feature>
<dbReference type="NCBIfam" id="NF003991">
    <property type="entry name" value="PRK05472.1-5"/>
    <property type="match status" value="1"/>
</dbReference>
<dbReference type="EMBL" id="NGKC01000013">
    <property type="protein sequence ID" value="RSU10247.1"/>
    <property type="molecule type" value="Genomic_DNA"/>
</dbReference>
<dbReference type="SUPFAM" id="SSF51735">
    <property type="entry name" value="NAD(P)-binding Rossmann-fold domains"/>
    <property type="match status" value="1"/>
</dbReference>
<dbReference type="SUPFAM" id="SSF46785">
    <property type="entry name" value="Winged helix' DNA-binding domain"/>
    <property type="match status" value="1"/>
</dbReference>
<feature type="domain" description="CoA-binding" evidence="8">
    <location>
        <begin position="81"/>
        <end position="182"/>
    </location>
</feature>
<dbReference type="Gene3D" id="1.10.10.10">
    <property type="entry name" value="Winged helix-like DNA-binding domain superfamily/Winged helix DNA-binding domain"/>
    <property type="match status" value="1"/>
</dbReference>
<dbReference type="GO" id="GO:0005737">
    <property type="term" value="C:cytoplasm"/>
    <property type="evidence" value="ECO:0007669"/>
    <property type="project" value="UniProtKB-SubCell"/>
</dbReference>
<evidence type="ECO:0000256" key="5">
    <source>
        <dbReference type="ARBA" id="ARBA00023125"/>
    </source>
</evidence>
<name>A0A430AQR9_9ENTE</name>
<dbReference type="NCBIfam" id="NF003995">
    <property type="entry name" value="PRK05472.2-4"/>
    <property type="match status" value="1"/>
</dbReference>
<evidence type="ECO:0000256" key="1">
    <source>
        <dbReference type="ARBA" id="ARBA00022490"/>
    </source>
</evidence>
<comment type="similarity">
    <text evidence="7">Belongs to the transcriptional regulatory Rex family.</text>
</comment>
<dbReference type="NCBIfam" id="NF003996">
    <property type="entry name" value="PRK05472.2-5"/>
    <property type="match status" value="1"/>
</dbReference>
<dbReference type="Pfam" id="PF02629">
    <property type="entry name" value="CoA_binding"/>
    <property type="match status" value="1"/>
</dbReference>
<dbReference type="Pfam" id="PF06971">
    <property type="entry name" value="Put_DNA-bind_N"/>
    <property type="match status" value="1"/>
</dbReference>
<gene>
    <name evidence="7" type="primary">rex</name>
    <name evidence="9" type="ORF">CBF27_10905</name>
</gene>
<dbReference type="Proteomes" id="UP000286773">
    <property type="component" value="Unassembled WGS sequence"/>
</dbReference>
<keyword evidence="10" id="KW-1185">Reference proteome</keyword>
<dbReference type="NCBIfam" id="NF003994">
    <property type="entry name" value="PRK05472.2-3"/>
    <property type="match status" value="1"/>
</dbReference>
<keyword evidence="6 7" id="KW-0804">Transcription</keyword>
<dbReference type="AlphaFoldDB" id="A0A430AQR9"/>
<evidence type="ECO:0000256" key="4">
    <source>
        <dbReference type="ARBA" id="ARBA00023027"/>
    </source>
</evidence>
<evidence type="ECO:0000259" key="8">
    <source>
        <dbReference type="SMART" id="SM00881"/>
    </source>
</evidence>
<dbReference type="Gene3D" id="3.40.50.720">
    <property type="entry name" value="NAD(P)-binding Rossmann-like Domain"/>
    <property type="match status" value="1"/>
</dbReference>